<evidence type="ECO:0000256" key="6">
    <source>
        <dbReference type="ARBA" id="ARBA00022692"/>
    </source>
</evidence>
<comment type="caution">
    <text evidence="13">The sequence shown here is derived from an EMBL/GenBank/DDBJ whole genome shotgun (WGS) entry which is preliminary data.</text>
</comment>
<keyword evidence="6" id="KW-0812">Transmembrane</keyword>
<feature type="domain" description="AprE-like long alpha-helical hairpin" evidence="11">
    <location>
        <begin position="84"/>
        <end position="269"/>
    </location>
</feature>
<accession>A0A4R5PHS7</accession>
<dbReference type="InterPro" id="IPR058982">
    <property type="entry name" value="Beta-barrel_AprE"/>
</dbReference>
<sequence>MSSAYHRAIGLAWVIAALIVCATLWAYFTEIDEIARGQGKVIPATRTQTIQATEPGVVKEIAVKLGQIVKEGDLVVRLDKTTTASDLGEVQARLRAVKVKIARLDYESRSESEGSFLCPEDILNIDPKICENERKLLEARQNAFRNTRDVLTQRLLQRRKEKDEAAANLSALEGRVLLSERELNLLAPMAKKKLVAETELIRAQKEVNDTSGQINALKESIPRIEGAIAEAELQTREQELQFRQEALSEKTEALAELSVLAQSERGESDRVDRTDIRSPVTGIINTLAINSLGSFVQPGTVVAEIVPSSEELLVEARISPRDIAFVIPGQKALIKITAFDFSIYGGLEGTVVNVSPDSLLDQKTGEAYFEIRVRTDKAYLEHKDTRYNITPGMICSVDVLTGRKTILQYILKPINKARQEALTER</sequence>
<dbReference type="InterPro" id="IPR006144">
    <property type="entry name" value="Secretion_HlyD_CS"/>
</dbReference>
<evidence type="ECO:0000256" key="2">
    <source>
        <dbReference type="ARBA" id="ARBA00009477"/>
    </source>
</evidence>
<evidence type="ECO:0000256" key="10">
    <source>
        <dbReference type="SAM" id="Coils"/>
    </source>
</evidence>
<keyword evidence="14" id="KW-1185">Reference proteome</keyword>
<gene>
    <name evidence="13" type="ORF">E2A64_17660</name>
</gene>
<evidence type="ECO:0000256" key="8">
    <source>
        <dbReference type="ARBA" id="ARBA00023136"/>
    </source>
</evidence>
<dbReference type="OrthoDB" id="9810980at2"/>
<evidence type="ECO:0000256" key="9">
    <source>
        <dbReference type="RuleBase" id="RU365093"/>
    </source>
</evidence>
<keyword evidence="10" id="KW-0175">Coiled coil</keyword>
<dbReference type="PROSITE" id="PS00543">
    <property type="entry name" value="HLYD_FAMILY"/>
    <property type="match status" value="1"/>
</dbReference>
<evidence type="ECO:0000256" key="5">
    <source>
        <dbReference type="ARBA" id="ARBA00022519"/>
    </source>
</evidence>
<keyword evidence="5 9" id="KW-0997">Cell inner membrane</keyword>
<dbReference type="PRINTS" id="PR01490">
    <property type="entry name" value="RTXTOXIND"/>
</dbReference>
<evidence type="ECO:0000313" key="13">
    <source>
        <dbReference type="EMBL" id="TDH34484.1"/>
    </source>
</evidence>
<comment type="subcellular location">
    <subcellularLocation>
        <location evidence="1 9">Cell inner membrane</location>
        <topology evidence="1 9">Single-pass membrane protein</topology>
    </subcellularLocation>
</comment>
<name>A0A4R5PHS7_9HYPH</name>
<keyword evidence="8" id="KW-0472">Membrane</keyword>
<evidence type="ECO:0000259" key="12">
    <source>
        <dbReference type="Pfam" id="PF26002"/>
    </source>
</evidence>
<dbReference type="Proteomes" id="UP000295131">
    <property type="component" value="Unassembled WGS sequence"/>
</dbReference>
<dbReference type="Pfam" id="PF25994">
    <property type="entry name" value="HH_AprE"/>
    <property type="match status" value="1"/>
</dbReference>
<dbReference type="InterPro" id="IPR050739">
    <property type="entry name" value="MFP"/>
</dbReference>
<feature type="coiled-coil region" evidence="10">
    <location>
        <begin position="200"/>
        <end position="234"/>
    </location>
</feature>
<evidence type="ECO:0000256" key="7">
    <source>
        <dbReference type="ARBA" id="ARBA00022989"/>
    </source>
</evidence>
<dbReference type="SUPFAM" id="SSF111369">
    <property type="entry name" value="HlyD-like secretion proteins"/>
    <property type="match status" value="1"/>
</dbReference>
<keyword evidence="3 9" id="KW-0813">Transport</keyword>
<dbReference type="Pfam" id="PF26002">
    <property type="entry name" value="Beta-barrel_AprE"/>
    <property type="match status" value="1"/>
</dbReference>
<comment type="similarity">
    <text evidence="2 9">Belongs to the membrane fusion protein (MFP) (TC 8.A.1) family.</text>
</comment>
<keyword evidence="7" id="KW-1133">Transmembrane helix</keyword>
<evidence type="ECO:0000313" key="14">
    <source>
        <dbReference type="Proteomes" id="UP000295131"/>
    </source>
</evidence>
<feature type="domain" description="AprE-like beta-barrel" evidence="12">
    <location>
        <begin position="312"/>
        <end position="402"/>
    </location>
</feature>
<evidence type="ECO:0000256" key="4">
    <source>
        <dbReference type="ARBA" id="ARBA00022475"/>
    </source>
</evidence>
<dbReference type="RefSeq" id="WP_133285831.1">
    <property type="nucleotide sequence ID" value="NZ_SMSI01000004.1"/>
</dbReference>
<evidence type="ECO:0000256" key="1">
    <source>
        <dbReference type="ARBA" id="ARBA00004377"/>
    </source>
</evidence>
<reference evidence="13 14" key="1">
    <citation type="journal article" date="2013" name="Int. J. Syst. Evol. Microbiol.">
        <title>Hoeflea suaedae sp. nov., an endophytic bacterium isolated from the root of the halophyte Suaeda maritima.</title>
        <authorList>
            <person name="Chung E.J."/>
            <person name="Park J.A."/>
            <person name="Pramanik P."/>
            <person name="Bibi F."/>
            <person name="Jeon C.O."/>
            <person name="Chung Y.R."/>
        </authorList>
    </citation>
    <scope>NUCLEOTIDE SEQUENCE [LARGE SCALE GENOMIC DNA]</scope>
    <source>
        <strain evidence="13 14">YC6898</strain>
    </source>
</reference>
<dbReference type="Gene3D" id="2.40.50.100">
    <property type="match status" value="1"/>
</dbReference>
<dbReference type="PANTHER" id="PTHR30386">
    <property type="entry name" value="MEMBRANE FUSION SUBUNIT OF EMRAB-TOLC MULTIDRUG EFFLUX PUMP"/>
    <property type="match status" value="1"/>
</dbReference>
<dbReference type="EMBL" id="SMSI01000004">
    <property type="protein sequence ID" value="TDH34484.1"/>
    <property type="molecule type" value="Genomic_DNA"/>
</dbReference>
<dbReference type="InterPro" id="IPR058781">
    <property type="entry name" value="HH_AprE-like"/>
</dbReference>
<dbReference type="InterPro" id="IPR010129">
    <property type="entry name" value="T1SS_HlyD"/>
</dbReference>
<evidence type="ECO:0000256" key="3">
    <source>
        <dbReference type="ARBA" id="ARBA00022448"/>
    </source>
</evidence>
<dbReference type="Gene3D" id="2.40.30.170">
    <property type="match status" value="1"/>
</dbReference>
<proteinExistence type="inferred from homology"/>
<keyword evidence="4 9" id="KW-1003">Cell membrane</keyword>
<dbReference type="GO" id="GO:0005886">
    <property type="term" value="C:plasma membrane"/>
    <property type="evidence" value="ECO:0007669"/>
    <property type="project" value="UniProtKB-SubCell"/>
</dbReference>
<protein>
    <recommendedName>
        <fullName evidence="9">Membrane fusion protein (MFP) family protein</fullName>
    </recommendedName>
</protein>
<dbReference type="GO" id="GO:0009306">
    <property type="term" value="P:protein secretion"/>
    <property type="evidence" value="ECO:0007669"/>
    <property type="project" value="InterPro"/>
</dbReference>
<dbReference type="NCBIfam" id="TIGR01843">
    <property type="entry name" value="type_I_hlyD"/>
    <property type="match status" value="1"/>
</dbReference>
<evidence type="ECO:0000259" key="11">
    <source>
        <dbReference type="Pfam" id="PF25994"/>
    </source>
</evidence>
<organism evidence="13 14">
    <name type="scientific">Pseudohoeflea suaedae</name>
    <dbReference type="NCBI Taxonomy" id="877384"/>
    <lineage>
        <taxon>Bacteria</taxon>
        <taxon>Pseudomonadati</taxon>
        <taxon>Pseudomonadota</taxon>
        <taxon>Alphaproteobacteria</taxon>
        <taxon>Hyphomicrobiales</taxon>
        <taxon>Rhizobiaceae</taxon>
        <taxon>Pseudohoeflea</taxon>
    </lineage>
</organism>
<dbReference type="PANTHER" id="PTHR30386:SF26">
    <property type="entry name" value="TRANSPORT PROTEIN COMB"/>
    <property type="match status" value="1"/>
</dbReference>
<dbReference type="AlphaFoldDB" id="A0A4R5PHS7"/>